<organism evidence="2 3">
    <name type="scientific">Streptococcus acidominimus</name>
    <dbReference type="NCBI Taxonomy" id="1326"/>
    <lineage>
        <taxon>Bacteria</taxon>
        <taxon>Bacillati</taxon>
        <taxon>Bacillota</taxon>
        <taxon>Bacilli</taxon>
        <taxon>Lactobacillales</taxon>
        <taxon>Streptococcaceae</taxon>
        <taxon>Streptococcus</taxon>
    </lineage>
</organism>
<sequence>MKLLSREAELELLTMIDQHLEKRLELELQKLDNFDPIPMEEVAEKLKVTTATLRKWEEVGLQRYQSPFEKSKKVYYKASDLYNFLAVD</sequence>
<reference evidence="2 3" key="1">
    <citation type="submission" date="2019-03" db="EMBL/GenBank/DDBJ databases">
        <title>Diversity of the mouse oral microbiome.</title>
        <authorList>
            <person name="Joseph S."/>
            <person name="Aduse-Opoku J."/>
            <person name="Curtis M."/>
            <person name="Wade W."/>
            <person name="Hashim A."/>
        </authorList>
    </citation>
    <scope>NUCLEOTIDE SEQUENCE [LARGE SCALE GENOMIC DNA]</scope>
    <source>
        <strain evidence="2 3">HT4</strain>
    </source>
</reference>
<comment type="caution">
    <text evidence="2">The sequence shown here is derived from an EMBL/GenBank/DDBJ whole genome shotgun (WGS) entry which is preliminary data.</text>
</comment>
<dbReference type="InterPro" id="IPR009061">
    <property type="entry name" value="DNA-bd_dom_put_sf"/>
</dbReference>
<feature type="domain" description="HTH merR-type" evidence="1">
    <location>
        <begin position="39"/>
        <end position="85"/>
    </location>
</feature>
<evidence type="ECO:0000259" key="1">
    <source>
        <dbReference type="Pfam" id="PF13411"/>
    </source>
</evidence>
<dbReference type="EMBL" id="SPQA01000018">
    <property type="protein sequence ID" value="TFU30483.1"/>
    <property type="molecule type" value="Genomic_DNA"/>
</dbReference>
<dbReference type="GO" id="GO:0003677">
    <property type="term" value="F:DNA binding"/>
    <property type="evidence" value="ECO:0007669"/>
    <property type="project" value="InterPro"/>
</dbReference>
<dbReference type="Gene3D" id="1.10.1660.10">
    <property type="match status" value="1"/>
</dbReference>
<dbReference type="InterPro" id="IPR000551">
    <property type="entry name" value="MerR-type_HTH_dom"/>
</dbReference>
<dbReference type="Pfam" id="PF13411">
    <property type="entry name" value="MerR_1"/>
    <property type="match status" value="1"/>
</dbReference>
<proteinExistence type="predicted"/>
<name>A0A4Y9FPN0_STRAI</name>
<protein>
    <submittedName>
        <fullName evidence="2">MerR family transcriptional regulator</fullName>
    </submittedName>
</protein>
<accession>A0A4Y9FPN0</accession>
<evidence type="ECO:0000313" key="3">
    <source>
        <dbReference type="Proteomes" id="UP000297747"/>
    </source>
</evidence>
<dbReference type="AlphaFoldDB" id="A0A4Y9FPN0"/>
<gene>
    <name evidence="2" type="ORF">E4U01_05895</name>
</gene>
<dbReference type="GO" id="GO:0006355">
    <property type="term" value="P:regulation of DNA-templated transcription"/>
    <property type="evidence" value="ECO:0007669"/>
    <property type="project" value="InterPro"/>
</dbReference>
<dbReference type="SUPFAM" id="SSF46955">
    <property type="entry name" value="Putative DNA-binding domain"/>
    <property type="match status" value="1"/>
</dbReference>
<dbReference type="RefSeq" id="WP_135052914.1">
    <property type="nucleotide sequence ID" value="NZ_CAKOCW010000024.1"/>
</dbReference>
<dbReference type="Proteomes" id="UP000297747">
    <property type="component" value="Unassembled WGS sequence"/>
</dbReference>
<evidence type="ECO:0000313" key="2">
    <source>
        <dbReference type="EMBL" id="TFU30483.1"/>
    </source>
</evidence>